<evidence type="ECO:0000313" key="4">
    <source>
        <dbReference type="Proteomes" id="UP001161247"/>
    </source>
</evidence>
<dbReference type="InterPro" id="IPR002885">
    <property type="entry name" value="PPR_rpt"/>
</dbReference>
<feature type="repeat" description="PPR" evidence="2">
    <location>
        <begin position="167"/>
        <end position="201"/>
    </location>
</feature>
<evidence type="ECO:0000256" key="1">
    <source>
        <dbReference type="ARBA" id="ARBA00022737"/>
    </source>
</evidence>
<feature type="repeat" description="PPR" evidence="2">
    <location>
        <begin position="369"/>
        <end position="403"/>
    </location>
</feature>
<evidence type="ECO:0000256" key="2">
    <source>
        <dbReference type="PROSITE-ProRule" id="PRU00708"/>
    </source>
</evidence>
<dbReference type="PANTHER" id="PTHR47926">
    <property type="entry name" value="PENTATRICOPEPTIDE REPEAT-CONTAINING PROTEIN"/>
    <property type="match status" value="1"/>
</dbReference>
<feature type="repeat" description="PPR" evidence="2">
    <location>
        <begin position="268"/>
        <end position="302"/>
    </location>
</feature>
<dbReference type="FunFam" id="1.25.40.10:FF:000158">
    <property type="entry name" value="pentatricopeptide repeat-containing protein At2g33680"/>
    <property type="match status" value="1"/>
</dbReference>
<dbReference type="AlphaFoldDB" id="A0AAV1C6R1"/>
<dbReference type="EMBL" id="OX459118">
    <property type="protein sequence ID" value="CAI9091319.1"/>
    <property type="molecule type" value="Genomic_DNA"/>
</dbReference>
<dbReference type="NCBIfam" id="TIGR00756">
    <property type="entry name" value="PPR"/>
    <property type="match status" value="2"/>
</dbReference>
<reference evidence="3" key="1">
    <citation type="submission" date="2023-03" db="EMBL/GenBank/DDBJ databases">
        <authorList>
            <person name="Julca I."/>
        </authorList>
    </citation>
    <scope>NUCLEOTIDE SEQUENCE</scope>
</reference>
<gene>
    <name evidence="3" type="ORF">OLC1_LOCUS3272</name>
</gene>
<feature type="repeat" description="PPR" evidence="2">
    <location>
        <begin position="35"/>
        <end position="65"/>
    </location>
</feature>
<protein>
    <submittedName>
        <fullName evidence="3">OLC1v1026323C1</fullName>
    </submittedName>
</protein>
<keyword evidence="4" id="KW-1185">Reference proteome</keyword>
<dbReference type="Pfam" id="PF20431">
    <property type="entry name" value="E_motif"/>
    <property type="match status" value="1"/>
</dbReference>
<sequence length="572" mass="63617">MNSFVPLLRKCTNLKSILDGKAVHARVIISGSLPDVFTSNHLLVMYFKLNQVDDALKVFDTMPKRNSITWTTLVSSLSHMGHSGKALDCFRAMVLEGFSPNNYSYVGAISASTDIGAVRVGKELHGRIYRAEESLNSFVINSLVSFYGKCALLRSARIVFEAMLEPDLVSLASLISCYFQCGEDEEGLSLFLKYLRTGLKVNEFTFASVLGACARLESLALGMGVHCLAAKSGLIVDQFVVTGLVNLYAKCGLLDVAWQAFLEADEPHLSAWTALMGGCLQQGKKREAFELFYKLLYLGVKPSKETYATVFGAIADEMDIQVGEQLYCTILKSGFDSSTLICNTILAFYMKRGCHDESLRIFQQIEEHDVVTWNTMITGSVQSGHFEEAIGFLRDLLAEGLNPDDGLSHYNSMIRDYNISPSADHLACMVTLFARNGRAKEAFEFLQSFPGEPDRVVWRCLLSGCKTSEDVDLGRVAAEKILRIDPDDTSAHIMLSNVYADLRMWDELASIRKLMKEKELKKDTGISWTELQNKIVSFPASHNMDLEQNGVHEVLNGLTAHLFDEKNVPEIM</sequence>
<dbReference type="PROSITE" id="PS51375">
    <property type="entry name" value="PPR"/>
    <property type="match status" value="5"/>
</dbReference>
<dbReference type="InterPro" id="IPR011990">
    <property type="entry name" value="TPR-like_helical_dom_sf"/>
</dbReference>
<proteinExistence type="predicted"/>
<keyword evidence="1" id="KW-0677">Repeat</keyword>
<organism evidence="3 4">
    <name type="scientific">Oldenlandia corymbosa var. corymbosa</name>
    <dbReference type="NCBI Taxonomy" id="529605"/>
    <lineage>
        <taxon>Eukaryota</taxon>
        <taxon>Viridiplantae</taxon>
        <taxon>Streptophyta</taxon>
        <taxon>Embryophyta</taxon>
        <taxon>Tracheophyta</taxon>
        <taxon>Spermatophyta</taxon>
        <taxon>Magnoliopsida</taxon>
        <taxon>eudicotyledons</taxon>
        <taxon>Gunneridae</taxon>
        <taxon>Pentapetalae</taxon>
        <taxon>asterids</taxon>
        <taxon>lamiids</taxon>
        <taxon>Gentianales</taxon>
        <taxon>Rubiaceae</taxon>
        <taxon>Rubioideae</taxon>
        <taxon>Spermacoceae</taxon>
        <taxon>Hedyotis-Oldenlandia complex</taxon>
        <taxon>Oldenlandia</taxon>
    </lineage>
</organism>
<dbReference type="Gene3D" id="1.25.40.10">
    <property type="entry name" value="Tetratricopeptide repeat domain"/>
    <property type="match status" value="4"/>
</dbReference>
<dbReference type="InterPro" id="IPR046960">
    <property type="entry name" value="PPR_At4g14850-like_plant"/>
</dbReference>
<accession>A0AAV1C6R1</accession>
<dbReference type="GO" id="GO:0009451">
    <property type="term" value="P:RNA modification"/>
    <property type="evidence" value="ECO:0007669"/>
    <property type="project" value="InterPro"/>
</dbReference>
<dbReference type="GO" id="GO:0003723">
    <property type="term" value="F:RNA binding"/>
    <property type="evidence" value="ECO:0007669"/>
    <property type="project" value="InterPro"/>
</dbReference>
<dbReference type="GO" id="GO:0099402">
    <property type="term" value="P:plant organ development"/>
    <property type="evidence" value="ECO:0007669"/>
    <property type="project" value="UniProtKB-ARBA"/>
</dbReference>
<feature type="repeat" description="PPR" evidence="2">
    <location>
        <begin position="66"/>
        <end position="100"/>
    </location>
</feature>
<evidence type="ECO:0000313" key="3">
    <source>
        <dbReference type="EMBL" id="CAI9091319.1"/>
    </source>
</evidence>
<dbReference type="Proteomes" id="UP001161247">
    <property type="component" value="Chromosome 1"/>
</dbReference>
<dbReference type="Pfam" id="PF01535">
    <property type="entry name" value="PPR"/>
    <property type="match status" value="4"/>
</dbReference>
<dbReference type="Pfam" id="PF13041">
    <property type="entry name" value="PPR_2"/>
    <property type="match status" value="1"/>
</dbReference>
<name>A0AAV1C6R1_OLDCO</name>
<dbReference type="InterPro" id="IPR046848">
    <property type="entry name" value="E_motif"/>
</dbReference>
<dbReference type="SUPFAM" id="SSF48452">
    <property type="entry name" value="TPR-like"/>
    <property type="match status" value="1"/>
</dbReference>